<dbReference type="Gene3D" id="3.20.20.70">
    <property type="entry name" value="Aldolase class I"/>
    <property type="match status" value="1"/>
</dbReference>
<evidence type="ECO:0000313" key="9">
    <source>
        <dbReference type="Proteomes" id="UP000078486"/>
    </source>
</evidence>
<dbReference type="Pfam" id="PF04055">
    <property type="entry name" value="Radical_SAM"/>
    <property type="match status" value="1"/>
</dbReference>
<evidence type="ECO:0000259" key="7">
    <source>
        <dbReference type="PROSITE" id="PS51918"/>
    </source>
</evidence>
<keyword evidence="2" id="KW-0004">4Fe-4S</keyword>
<dbReference type="STRING" id="1184151.AW736_10395"/>
<accession>A0A178IKB7</accession>
<dbReference type="GO" id="GO:0003824">
    <property type="term" value="F:catalytic activity"/>
    <property type="evidence" value="ECO:0007669"/>
    <property type="project" value="InterPro"/>
</dbReference>
<proteinExistence type="predicted"/>
<evidence type="ECO:0000256" key="5">
    <source>
        <dbReference type="ARBA" id="ARBA00023004"/>
    </source>
</evidence>
<dbReference type="PANTHER" id="PTHR30352:SF13">
    <property type="entry name" value="GLYCYL-RADICAL ENZYME ACTIVATING ENZYME YJJW-RELATED"/>
    <property type="match status" value="1"/>
</dbReference>
<dbReference type="RefSeq" id="WP_068770202.1">
    <property type="nucleotide sequence ID" value="NZ_CP109796.1"/>
</dbReference>
<dbReference type="CDD" id="cd01335">
    <property type="entry name" value="Radical_SAM"/>
    <property type="match status" value="1"/>
</dbReference>
<evidence type="ECO:0000256" key="1">
    <source>
        <dbReference type="ARBA" id="ARBA00001966"/>
    </source>
</evidence>
<evidence type="ECO:0000256" key="3">
    <source>
        <dbReference type="ARBA" id="ARBA00022691"/>
    </source>
</evidence>
<dbReference type="PANTHER" id="PTHR30352">
    <property type="entry name" value="PYRUVATE FORMATE-LYASE-ACTIVATING ENZYME"/>
    <property type="match status" value="1"/>
</dbReference>
<feature type="domain" description="Radical SAM core" evidence="7">
    <location>
        <begin position="13"/>
        <end position="192"/>
    </location>
</feature>
<dbReference type="InterPro" id="IPR007197">
    <property type="entry name" value="rSAM"/>
</dbReference>
<dbReference type="EMBL" id="LRRQ01000076">
    <property type="protein sequence ID" value="OAM89737.1"/>
    <property type="molecule type" value="Genomic_DNA"/>
</dbReference>
<dbReference type="SFLD" id="SFLDG01094">
    <property type="entry name" value="Uncharacterised_Radical_SAM_Su"/>
    <property type="match status" value="1"/>
</dbReference>
<keyword evidence="3" id="KW-0949">S-adenosyl-L-methionine</keyword>
<reference evidence="8 9" key="1">
    <citation type="submission" date="2016-01" db="EMBL/GenBank/DDBJ databases">
        <title>High potential of lignocellulose degradation of a new Verrucomicrobia species.</title>
        <authorList>
            <person name="Wang Y."/>
            <person name="Shi Y."/>
            <person name="Qiu Z."/>
            <person name="Liu S."/>
            <person name="Yang H."/>
        </authorList>
    </citation>
    <scope>NUCLEOTIDE SEQUENCE [LARGE SCALE GENOMIC DNA]</scope>
    <source>
        <strain evidence="8 9">TSB47</strain>
    </source>
</reference>
<keyword evidence="4" id="KW-0479">Metal-binding</keyword>
<keyword evidence="9" id="KW-1185">Reference proteome</keyword>
<sequence length="192" mass="21084">MRIGGYVPCSLGDFPGHIAAVIFTQGCNWRCPWCHNPALVYPKNFTAPLPEADILARLATRRGRLDGAVITGGEPTLHADLPDFIRRIRALGYRIKLDTNGSRPAVVRALLAARLIDYVAMDLKAPWPRYDEAAGVAVDIAALKETIALLRESGTPHQLRTTRWPSLTEADTPALAAIAQGSPHIWQTYRQP</sequence>
<comment type="cofactor">
    <cofactor evidence="1">
        <name>[4Fe-4S] cluster</name>
        <dbReference type="ChEBI" id="CHEBI:49883"/>
    </cofactor>
</comment>
<dbReference type="AlphaFoldDB" id="A0A178IKB7"/>
<dbReference type="OrthoDB" id="9782387at2"/>
<dbReference type="SFLD" id="SFLDS00029">
    <property type="entry name" value="Radical_SAM"/>
    <property type="match status" value="1"/>
</dbReference>
<dbReference type="InterPro" id="IPR013785">
    <property type="entry name" value="Aldolase_TIM"/>
</dbReference>
<protein>
    <submittedName>
        <fullName evidence="8">Anaerobic ribonucleoside-triphosphate reductase activating protein</fullName>
    </submittedName>
</protein>
<dbReference type="InterPro" id="IPR058240">
    <property type="entry name" value="rSAM_sf"/>
</dbReference>
<dbReference type="PROSITE" id="PS51257">
    <property type="entry name" value="PROKAR_LIPOPROTEIN"/>
    <property type="match status" value="1"/>
</dbReference>
<evidence type="ECO:0000256" key="2">
    <source>
        <dbReference type="ARBA" id="ARBA00022485"/>
    </source>
</evidence>
<keyword evidence="5" id="KW-0408">Iron</keyword>
<keyword evidence="6" id="KW-0411">Iron-sulfur</keyword>
<dbReference type="NCBIfam" id="TIGR02495">
    <property type="entry name" value="NrdG2"/>
    <property type="match status" value="1"/>
</dbReference>
<dbReference type="Proteomes" id="UP000078486">
    <property type="component" value="Unassembled WGS sequence"/>
</dbReference>
<evidence type="ECO:0000313" key="8">
    <source>
        <dbReference type="EMBL" id="OAM89737.1"/>
    </source>
</evidence>
<dbReference type="PROSITE" id="PS51918">
    <property type="entry name" value="RADICAL_SAM"/>
    <property type="match status" value="1"/>
</dbReference>
<name>A0A178IKB7_9BACT</name>
<dbReference type="InterPro" id="IPR012840">
    <property type="entry name" value="NrdG2"/>
</dbReference>
<dbReference type="SUPFAM" id="SSF102114">
    <property type="entry name" value="Radical SAM enzymes"/>
    <property type="match status" value="1"/>
</dbReference>
<organism evidence="8 9">
    <name type="scientific">Termitidicoccus mucosus</name>
    <dbReference type="NCBI Taxonomy" id="1184151"/>
    <lineage>
        <taxon>Bacteria</taxon>
        <taxon>Pseudomonadati</taxon>
        <taxon>Verrucomicrobiota</taxon>
        <taxon>Opitutia</taxon>
        <taxon>Opitutales</taxon>
        <taxon>Opitutaceae</taxon>
        <taxon>Termitidicoccus</taxon>
    </lineage>
</organism>
<evidence type="ECO:0000256" key="6">
    <source>
        <dbReference type="ARBA" id="ARBA00023014"/>
    </source>
</evidence>
<dbReference type="GO" id="GO:0051539">
    <property type="term" value="F:4 iron, 4 sulfur cluster binding"/>
    <property type="evidence" value="ECO:0007669"/>
    <property type="project" value="UniProtKB-KW"/>
</dbReference>
<comment type="caution">
    <text evidence="8">The sequence shown here is derived from an EMBL/GenBank/DDBJ whole genome shotgun (WGS) entry which is preliminary data.</text>
</comment>
<dbReference type="InterPro" id="IPR034457">
    <property type="entry name" value="Organic_radical-activating"/>
</dbReference>
<gene>
    <name evidence="8" type="ORF">AW736_10395</name>
</gene>
<dbReference type="GO" id="GO:0046872">
    <property type="term" value="F:metal ion binding"/>
    <property type="evidence" value="ECO:0007669"/>
    <property type="project" value="UniProtKB-KW"/>
</dbReference>
<evidence type="ECO:0000256" key="4">
    <source>
        <dbReference type="ARBA" id="ARBA00022723"/>
    </source>
</evidence>